<feature type="signal peptide" evidence="1">
    <location>
        <begin position="1"/>
        <end position="18"/>
    </location>
</feature>
<comment type="caution">
    <text evidence="3">The sequence shown here is derived from an EMBL/GenBank/DDBJ whole genome shotgun (WGS) entry which is preliminary data.</text>
</comment>
<keyword evidence="4" id="KW-1185">Reference proteome</keyword>
<sequence>MKKTFLFIFFCGTLSALAQLSPIEEQEIDSIFQSWKDKDAPGVASGLIYGKTIKYTKAFGLADVENKKPITPQTKFQVDYLSRQFTALAILLLEEQGKIAWNDPIQKYLPDFPEYEHPLAVSHLLNHSSGLNDYEMLKGLLGKQENDVFTHEDALLLIKSQRKLNFVPGTQFSFMTSKTELTLLAEIIKKASGQSFSEFTGTNIFGPLQMNHTMFVEDYNTIIPNVAKSYQIAEEELFFRKTNIGNAGPTNLYTSAQDLLKWYDTLTGNSQSELASLIKRLDEPVKLDDGSVFESWWGRLTLGRAFYHKERGLPAFWQFGLAGGYAANVFRFPEQELTSFVIGNNNTYNGMPAMLQANHFIENEYTEPSSIDPTQIDSKNVPPKQLKKFEGHYWDAKRGIARKLHIVEDTLFYARLEADRGAPMLPLTGEDRFQLQIEGDEKIIFSFKTIDENLAYEITLGDSRPYTYVQYQPVEYTPQELEGYTGRFLMQDLNLVYHFKVEKGQLIALGPEGSELTFHSVSNDVFRSPTPSMGSIRFQRNQSGAIIGFAIYTDGIQNMQFKKLSL</sequence>
<dbReference type="InterPro" id="IPR050491">
    <property type="entry name" value="AmpC-like"/>
</dbReference>
<evidence type="ECO:0000313" key="3">
    <source>
        <dbReference type="EMBL" id="TAI46837.1"/>
    </source>
</evidence>
<dbReference type="Gene3D" id="3.40.710.10">
    <property type="entry name" value="DD-peptidase/beta-lactamase superfamily"/>
    <property type="match status" value="1"/>
</dbReference>
<keyword evidence="1" id="KW-0732">Signal</keyword>
<dbReference type="EMBL" id="SGIU01000002">
    <property type="protein sequence ID" value="TAI46837.1"/>
    <property type="molecule type" value="Genomic_DNA"/>
</dbReference>
<organism evidence="3 4">
    <name type="scientific">Flagellimonas allohymeniacidonis</name>
    <dbReference type="NCBI Taxonomy" id="2517819"/>
    <lineage>
        <taxon>Bacteria</taxon>
        <taxon>Pseudomonadati</taxon>
        <taxon>Bacteroidota</taxon>
        <taxon>Flavobacteriia</taxon>
        <taxon>Flavobacteriales</taxon>
        <taxon>Flavobacteriaceae</taxon>
        <taxon>Flagellimonas</taxon>
    </lineage>
</organism>
<accession>A0A4Q8QBQ6</accession>
<evidence type="ECO:0000256" key="1">
    <source>
        <dbReference type="SAM" id="SignalP"/>
    </source>
</evidence>
<reference evidence="3 4" key="1">
    <citation type="submission" date="2019-02" db="EMBL/GenBank/DDBJ databases">
        <title>Draft genome sequence of Muricauda sp. 176CP4-71.</title>
        <authorList>
            <person name="Park J.-S."/>
        </authorList>
    </citation>
    <scope>NUCLEOTIDE SEQUENCE [LARGE SCALE GENOMIC DNA]</scope>
    <source>
        <strain evidence="3 4">176CP4-71</strain>
    </source>
</reference>
<name>A0A4Q8QBQ6_9FLAO</name>
<dbReference type="InterPro" id="IPR012338">
    <property type="entry name" value="Beta-lactam/transpept-like"/>
</dbReference>
<dbReference type="PANTHER" id="PTHR46825">
    <property type="entry name" value="D-ALANYL-D-ALANINE-CARBOXYPEPTIDASE/ENDOPEPTIDASE AMPH"/>
    <property type="match status" value="1"/>
</dbReference>
<feature type="chain" id="PRO_5020954117" evidence="1">
    <location>
        <begin position="19"/>
        <end position="566"/>
    </location>
</feature>
<keyword evidence="3" id="KW-0378">Hydrolase</keyword>
<dbReference type="Pfam" id="PF00144">
    <property type="entry name" value="Beta-lactamase"/>
    <property type="match status" value="1"/>
</dbReference>
<dbReference type="GO" id="GO:0016787">
    <property type="term" value="F:hydrolase activity"/>
    <property type="evidence" value="ECO:0007669"/>
    <property type="project" value="UniProtKB-KW"/>
</dbReference>
<dbReference type="InterPro" id="IPR001466">
    <property type="entry name" value="Beta-lactam-related"/>
</dbReference>
<dbReference type="Proteomes" id="UP000291981">
    <property type="component" value="Unassembled WGS sequence"/>
</dbReference>
<dbReference type="SUPFAM" id="SSF56601">
    <property type="entry name" value="beta-lactamase/transpeptidase-like"/>
    <property type="match status" value="1"/>
</dbReference>
<dbReference type="OrthoDB" id="9793489at2"/>
<protein>
    <submittedName>
        <fullName evidence="3">Class A beta-lactamase-related serine hydrolase</fullName>
    </submittedName>
</protein>
<feature type="domain" description="Beta-lactamase-related" evidence="2">
    <location>
        <begin position="33"/>
        <end position="349"/>
    </location>
</feature>
<proteinExistence type="predicted"/>
<evidence type="ECO:0000313" key="4">
    <source>
        <dbReference type="Proteomes" id="UP000291981"/>
    </source>
</evidence>
<gene>
    <name evidence="3" type="ORF">EW142_09040</name>
</gene>
<dbReference type="AlphaFoldDB" id="A0A4Q8QBQ6"/>
<dbReference type="PANTHER" id="PTHR46825:SF9">
    <property type="entry name" value="BETA-LACTAMASE-RELATED DOMAIN-CONTAINING PROTEIN"/>
    <property type="match status" value="1"/>
</dbReference>
<evidence type="ECO:0000259" key="2">
    <source>
        <dbReference type="Pfam" id="PF00144"/>
    </source>
</evidence>
<dbReference type="RefSeq" id="WP_130612959.1">
    <property type="nucleotide sequence ID" value="NZ_SGIU01000002.1"/>
</dbReference>